<dbReference type="Proteomes" id="UP001595916">
    <property type="component" value="Unassembled WGS sequence"/>
</dbReference>
<evidence type="ECO:0000313" key="3">
    <source>
        <dbReference type="EMBL" id="MFC4803608.1"/>
    </source>
</evidence>
<reference evidence="4" key="1">
    <citation type="journal article" date="2019" name="Int. J. Syst. Evol. Microbiol.">
        <title>The Global Catalogue of Microorganisms (GCM) 10K type strain sequencing project: providing services to taxonomists for standard genome sequencing and annotation.</title>
        <authorList>
            <consortium name="The Broad Institute Genomics Platform"/>
            <consortium name="The Broad Institute Genome Sequencing Center for Infectious Disease"/>
            <person name="Wu L."/>
            <person name="Ma J."/>
        </authorList>
    </citation>
    <scope>NUCLEOTIDE SEQUENCE [LARGE SCALE GENOMIC DNA]</scope>
    <source>
        <strain evidence="4">CCUG 46385</strain>
    </source>
</reference>
<dbReference type="Pfam" id="PF13280">
    <property type="entry name" value="WYL"/>
    <property type="match status" value="1"/>
</dbReference>
<comment type="caution">
    <text evidence="3">The sequence shown here is derived from an EMBL/GenBank/DDBJ whole genome shotgun (WGS) entry which is preliminary data.</text>
</comment>
<dbReference type="InterPro" id="IPR013196">
    <property type="entry name" value="HTH_11"/>
</dbReference>
<protein>
    <submittedName>
        <fullName evidence="3">Helix-turn-helix transcriptional regulator</fullName>
    </submittedName>
</protein>
<dbReference type="PANTHER" id="PTHR34580">
    <property type="match status" value="1"/>
</dbReference>
<dbReference type="Pfam" id="PF08279">
    <property type="entry name" value="HTH_11"/>
    <property type="match status" value="1"/>
</dbReference>
<gene>
    <name evidence="3" type="ORF">ACFO4R_00795</name>
</gene>
<accession>A0ABV9QHA9</accession>
<sequence>MKVELYKENKGFRLLHIYELLKRGEIVTKKRLSQEYGVSEKTIQRDIEDLRVYLIEHDVNREDVIIYDRRERGYSLVQSNRTSLIDKEALAVCKILLESRAFCKDELQKLLKKLILQVSPHERKKIEDMIKNEEYYYVPLRHNKRLLNILWDLSDYILSSTTIEISYVRKDGELKKHLVDPCSIMFSEYYFYLIAFMTQKPKEYPTIFRIDRIQRVVATKTRFEIPYTSRFLEGEFRKRVQFMYAGQLKKVSFLYTGPSLESVLDRLPTAEVLSEGKEGYKIKVEVYGNGIEMWLRSQGDYVRVLEGL</sequence>
<dbReference type="Gene3D" id="1.10.10.10">
    <property type="entry name" value="Winged helix-like DNA-binding domain superfamily/Winged helix DNA-binding domain"/>
    <property type="match status" value="1"/>
</dbReference>
<dbReference type="EMBL" id="JBHSHL010000003">
    <property type="protein sequence ID" value="MFC4803608.1"/>
    <property type="molecule type" value="Genomic_DNA"/>
</dbReference>
<evidence type="ECO:0000259" key="2">
    <source>
        <dbReference type="Pfam" id="PF13280"/>
    </source>
</evidence>
<evidence type="ECO:0000313" key="4">
    <source>
        <dbReference type="Proteomes" id="UP001595916"/>
    </source>
</evidence>
<feature type="domain" description="Helix-turn-helix type 11" evidence="1">
    <location>
        <begin position="13"/>
        <end position="74"/>
    </location>
</feature>
<feature type="domain" description="WYL" evidence="2">
    <location>
        <begin position="150"/>
        <end position="216"/>
    </location>
</feature>
<dbReference type="InterPro" id="IPR036388">
    <property type="entry name" value="WH-like_DNA-bd_sf"/>
</dbReference>
<keyword evidence="4" id="KW-1185">Reference proteome</keyword>
<dbReference type="PANTHER" id="PTHR34580:SF1">
    <property type="entry name" value="PROTEIN PAFC"/>
    <property type="match status" value="1"/>
</dbReference>
<dbReference type="RefSeq" id="WP_379787053.1">
    <property type="nucleotide sequence ID" value="NZ_JBHSHL010000003.1"/>
</dbReference>
<proteinExistence type="predicted"/>
<organism evidence="3 4">
    <name type="scientific">Filifactor villosus</name>
    <dbReference type="NCBI Taxonomy" id="29374"/>
    <lineage>
        <taxon>Bacteria</taxon>
        <taxon>Bacillati</taxon>
        <taxon>Bacillota</taxon>
        <taxon>Clostridia</taxon>
        <taxon>Peptostreptococcales</taxon>
        <taxon>Filifactoraceae</taxon>
        <taxon>Filifactor</taxon>
    </lineage>
</organism>
<evidence type="ECO:0000259" key="1">
    <source>
        <dbReference type="Pfam" id="PF08279"/>
    </source>
</evidence>
<dbReference type="InterPro" id="IPR026881">
    <property type="entry name" value="WYL_dom"/>
</dbReference>
<dbReference type="InterPro" id="IPR051534">
    <property type="entry name" value="CBASS_pafABC_assoc_protein"/>
</dbReference>
<name>A0ABV9QHA9_9FIRM</name>
<dbReference type="PROSITE" id="PS52050">
    <property type="entry name" value="WYL"/>
    <property type="match status" value="1"/>
</dbReference>